<keyword evidence="9" id="KW-1185">Reference proteome</keyword>
<dbReference type="PRINTS" id="PR00421">
    <property type="entry name" value="THIOREDOXIN"/>
</dbReference>
<evidence type="ECO:0000313" key="8">
    <source>
        <dbReference type="EMBL" id="SNR38256.1"/>
    </source>
</evidence>
<evidence type="ECO:0000256" key="5">
    <source>
        <dbReference type="ARBA" id="ARBA00023284"/>
    </source>
</evidence>
<dbReference type="OrthoDB" id="9790390at2"/>
<sequence>MTELLTKETFFEKVFNFEKNKEWKFEGKIPCIIDFYADWCGPCKSLAPVLEELSDDYAGKVNIYKIDTEAEQELAAAFGIRSIPSMLFVPKDAEPQMAQGALPKHELERIIADVLKVEK</sequence>
<dbReference type="PANTHER" id="PTHR45663">
    <property type="entry name" value="GEO12009P1"/>
    <property type="match status" value="1"/>
</dbReference>
<comment type="similarity">
    <text evidence="1">Belongs to the thioredoxin family.</text>
</comment>
<evidence type="ECO:0000259" key="7">
    <source>
        <dbReference type="PROSITE" id="PS51352"/>
    </source>
</evidence>
<accession>A0A238VVF1</accession>
<dbReference type="SUPFAM" id="SSF52833">
    <property type="entry name" value="Thioredoxin-like"/>
    <property type="match status" value="1"/>
</dbReference>
<dbReference type="InterPro" id="IPR013766">
    <property type="entry name" value="Thioredoxin_domain"/>
</dbReference>
<dbReference type="AlphaFoldDB" id="A0A238VVF1"/>
<gene>
    <name evidence="8" type="ORF">SAMN06265371_102143</name>
</gene>
<dbReference type="InterPro" id="IPR036249">
    <property type="entry name" value="Thioredoxin-like_sf"/>
</dbReference>
<evidence type="ECO:0000256" key="3">
    <source>
        <dbReference type="ARBA" id="ARBA00022982"/>
    </source>
</evidence>
<dbReference type="PANTHER" id="PTHR45663:SF11">
    <property type="entry name" value="GEO12009P1"/>
    <property type="match status" value="1"/>
</dbReference>
<proteinExistence type="inferred from homology"/>
<dbReference type="PROSITE" id="PS51352">
    <property type="entry name" value="THIOREDOXIN_2"/>
    <property type="match status" value="1"/>
</dbReference>
<dbReference type="InterPro" id="IPR005746">
    <property type="entry name" value="Thioredoxin"/>
</dbReference>
<evidence type="ECO:0000256" key="1">
    <source>
        <dbReference type="ARBA" id="ARBA00008987"/>
    </source>
</evidence>
<dbReference type="GO" id="GO:0005737">
    <property type="term" value="C:cytoplasm"/>
    <property type="evidence" value="ECO:0007669"/>
    <property type="project" value="TreeGrafter"/>
</dbReference>
<evidence type="ECO:0000313" key="9">
    <source>
        <dbReference type="Proteomes" id="UP000198384"/>
    </source>
</evidence>
<dbReference type="Proteomes" id="UP000198384">
    <property type="component" value="Unassembled WGS sequence"/>
</dbReference>
<feature type="domain" description="Thioredoxin" evidence="7">
    <location>
        <begin position="8"/>
        <end position="116"/>
    </location>
</feature>
<evidence type="ECO:0000256" key="2">
    <source>
        <dbReference type="ARBA" id="ARBA00022448"/>
    </source>
</evidence>
<dbReference type="FunFam" id="3.40.30.10:FF:000229">
    <property type="entry name" value="Thioredoxin (TRX)"/>
    <property type="match status" value="1"/>
</dbReference>
<name>A0A238VVF1_9FLAO</name>
<reference evidence="8 9" key="1">
    <citation type="submission" date="2017-06" db="EMBL/GenBank/DDBJ databases">
        <authorList>
            <person name="Kim H.J."/>
            <person name="Triplett B.A."/>
        </authorList>
    </citation>
    <scope>NUCLEOTIDE SEQUENCE [LARGE SCALE GENOMIC DNA]</scope>
    <source>
        <strain evidence="8 9">DSM 29150</strain>
    </source>
</reference>
<dbReference type="PROSITE" id="PS00194">
    <property type="entry name" value="THIOREDOXIN_1"/>
    <property type="match status" value="1"/>
</dbReference>
<dbReference type="Gene3D" id="3.40.30.10">
    <property type="entry name" value="Glutaredoxin"/>
    <property type="match status" value="1"/>
</dbReference>
<dbReference type="Pfam" id="PF00085">
    <property type="entry name" value="Thioredoxin"/>
    <property type="match status" value="1"/>
</dbReference>
<dbReference type="NCBIfam" id="TIGR01068">
    <property type="entry name" value="thioredoxin"/>
    <property type="match status" value="1"/>
</dbReference>
<dbReference type="RefSeq" id="WP_089380352.1">
    <property type="nucleotide sequence ID" value="NZ_FZNT01000002.1"/>
</dbReference>
<organism evidence="8 9">
    <name type="scientific">Lutibacter agarilyticus</name>
    <dbReference type="NCBI Taxonomy" id="1109740"/>
    <lineage>
        <taxon>Bacteria</taxon>
        <taxon>Pseudomonadati</taxon>
        <taxon>Bacteroidota</taxon>
        <taxon>Flavobacteriia</taxon>
        <taxon>Flavobacteriales</taxon>
        <taxon>Flavobacteriaceae</taxon>
        <taxon>Lutibacter</taxon>
    </lineage>
</organism>
<dbReference type="EMBL" id="FZNT01000002">
    <property type="protein sequence ID" value="SNR38256.1"/>
    <property type="molecule type" value="Genomic_DNA"/>
</dbReference>
<keyword evidence="4" id="KW-1015">Disulfide bond</keyword>
<dbReference type="GO" id="GO:0015035">
    <property type="term" value="F:protein-disulfide reductase activity"/>
    <property type="evidence" value="ECO:0007669"/>
    <property type="project" value="UniProtKB-UniRule"/>
</dbReference>
<evidence type="ECO:0000256" key="4">
    <source>
        <dbReference type="ARBA" id="ARBA00023157"/>
    </source>
</evidence>
<protein>
    <recommendedName>
        <fullName evidence="6">Thioredoxin</fullName>
    </recommendedName>
</protein>
<keyword evidence="3" id="KW-0249">Electron transport</keyword>
<keyword evidence="5" id="KW-0676">Redox-active center</keyword>
<dbReference type="InterPro" id="IPR017937">
    <property type="entry name" value="Thioredoxin_CS"/>
</dbReference>
<evidence type="ECO:0000256" key="6">
    <source>
        <dbReference type="NCBIfam" id="TIGR01068"/>
    </source>
</evidence>
<keyword evidence="2" id="KW-0813">Transport</keyword>
<dbReference type="CDD" id="cd02947">
    <property type="entry name" value="TRX_family"/>
    <property type="match status" value="1"/>
</dbReference>